<reference evidence="1" key="1">
    <citation type="submission" date="2022-02" db="EMBL/GenBank/DDBJ databases">
        <title>Plant Genome Project.</title>
        <authorList>
            <person name="Zhang R.-G."/>
        </authorList>
    </citation>
    <scope>NUCLEOTIDE SEQUENCE</scope>
    <source>
        <strain evidence="1">AT1</strain>
    </source>
</reference>
<gene>
    <name evidence="1" type="ORF">RHMOL_Rhmol02G0174400</name>
</gene>
<keyword evidence="2" id="KW-1185">Reference proteome</keyword>
<sequence>MELYEVPITWEIPPPIAIPEILPPTQVPAPPIENFEQPFSFSTFGLEADPELEMVMLEVSQYYPKPLEEPPVLTMEEVIAQDVVERAFRSCPTLGWSNNVE</sequence>
<accession>A0ACC0PRN7</accession>
<comment type="caution">
    <text evidence="1">The sequence shown here is derived from an EMBL/GenBank/DDBJ whole genome shotgun (WGS) entry which is preliminary data.</text>
</comment>
<protein>
    <submittedName>
        <fullName evidence="1">Uncharacterized protein</fullName>
    </submittedName>
</protein>
<organism evidence="1 2">
    <name type="scientific">Rhododendron molle</name>
    <name type="common">Chinese azalea</name>
    <name type="synonym">Azalea mollis</name>
    <dbReference type="NCBI Taxonomy" id="49168"/>
    <lineage>
        <taxon>Eukaryota</taxon>
        <taxon>Viridiplantae</taxon>
        <taxon>Streptophyta</taxon>
        <taxon>Embryophyta</taxon>
        <taxon>Tracheophyta</taxon>
        <taxon>Spermatophyta</taxon>
        <taxon>Magnoliopsida</taxon>
        <taxon>eudicotyledons</taxon>
        <taxon>Gunneridae</taxon>
        <taxon>Pentapetalae</taxon>
        <taxon>asterids</taxon>
        <taxon>Ericales</taxon>
        <taxon>Ericaceae</taxon>
        <taxon>Ericoideae</taxon>
        <taxon>Rhodoreae</taxon>
        <taxon>Rhododendron</taxon>
    </lineage>
</organism>
<proteinExistence type="predicted"/>
<name>A0ACC0PRN7_RHOML</name>
<dbReference type="Proteomes" id="UP001062846">
    <property type="component" value="Chromosome 2"/>
</dbReference>
<evidence type="ECO:0000313" key="2">
    <source>
        <dbReference type="Proteomes" id="UP001062846"/>
    </source>
</evidence>
<dbReference type="EMBL" id="CM046389">
    <property type="protein sequence ID" value="KAI8568140.1"/>
    <property type="molecule type" value="Genomic_DNA"/>
</dbReference>
<evidence type="ECO:0000313" key="1">
    <source>
        <dbReference type="EMBL" id="KAI8568140.1"/>
    </source>
</evidence>